<dbReference type="PANTHER" id="PTHR34293:SF1">
    <property type="entry name" value="HTH-TYPE TRANSCRIPTIONAL REGULATOR TRMBL2"/>
    <property type="match status" value="1"/>
</dbReference>
<reference evidence="2 3" key="1">
    <citation type="journal article" date="2015" name="Nature">
        <title>rRNA introns, odd ribosomes, and small enigmatic genomes across a large radiation of phyla.</title>
        <authorList>
            <person name="Brown C.T."/>
            <person name="Hug L.A."/>
            <person name="Thomas B.C."/>
            <person name="Sharon I."/>
            <person name="Castelle C.J."/>
            <person name="Singh A."/>
            <person name="Wilkins M.J."/>
            <person name="Williams K.H."/>
            <person name="Banfield J.F."/>
        </authorList>
    </citation>
    <scope>NUCLEOTIDE SEQUENCE [LARGE SCALE GENOMIC DNA]</scope>
</reference>
<dbReference type="InterPro" id="IPR036390">
    <property type="entry name" value="WH_DNA-bd_sf"/>
</dbReference>
<dbReference type="AlphaFoldDB" id="A0A0G1M523"/>
<sequence>MKPEELLLSLNLSADQTDIYLSLLRHGRQSAGGLAKTTKVKRTYAYSVCQDLAKLGLIKIGTEGKTTVFTANPPDLLLDLSEQIQLKAKAAKTNLENILPDLQSLYRLTETRPVVSYYEGLAGVKKTYLDTIKTGRPILSIVETHKVDQSIYNWVTTDYVKARIKAGVPVRAIVASGERTKTYTKLDEAELRESRVVSDARFPFENEIIIYGDKVSLIKHKAGEKLLGIIIDNPGIAATFRSWFELTWSAL</sequence>
<evidence type="ECO:0000259" key="1">
    <source>
        <dbReference type="Pfam" id="PF01978"/>
    </source>
</evidence>
<dbReference type="InterPro" id="IPR051797">
    <property type="entry name" value="TrmB-like"/>
</dbReference>
<name>A0A0G1M523_9BACT</name>
<dbReference type="Pfam" id="PF01978">
    <property type="entry name" value="TrmB"/>
    <property type="match status" value="1"/>
</dbReference>
<organism evidence="2 3">
    <name type="scientific">Candidatus Giovannonibacteria bacterium GW2011_GWA2_45_21</name>
    <dbReference type="NCBI Taxonomy" id="1618649"/>
    <lineage>
        <taxon>Bacteria</taxon>
        <taxon>Candidatus Giovannoniibacteriota</taxon>
    </lineage>
</organism>
<accession>A0A0G1M523</accession>
<protein>
    <submittedName>
        <fullName evidence="2">Transcriptional regulator, TrmB</fullName>
    </submittedName>
</protein>
<dbReference type="InterPro" id="IPR036388">
    <property type="entry name" value="WH-like_DNA-bd_sf"/>
</dbReference>
<comment type="caution">
    <text evidence="2">The sequence shown here is derived from an EMBL/GenBank/DDBJ whole genome shotgun (WGS) entry which is preliminary data.</text>
</comment>
<dbReference type="Proteomes" id="UP000034696">
    <property type="component" value="Unassembled WGS sequence"/>
</dbReference>
<dbReference type="SUPFAM" id="SSF46785">
    <property type="entry name" value="Winged helix' DNA-binding domain"/>
    <property type="match status" value="1"/>
</dbReference>
<proteinExistence type="predicted"/>
<dbReference type="InterPro" id="IPR002831">
    <property type="entry name" value="Tscrpt_reg_TrmB_N"/>
</dbReference>
<dbReference type="PANTHER" id="PTHR34293">
    <property type="entry name" value="HTH-TYPE TRANSCRIPTIONAL REGULATOR TRMBL2"/>
    <property type="match status" value="1"/>
</dbReference>
<gene>
    <name evidence="2" type="ORF">UX06_C0042G0007</name>
</gene>
<dbReference type="Gene3D" id="1.10.10.10">
    <property type="entry name" value="Winged helix-like DNA-binding domain superfamily/Winged helix DNA-binding domain"/>
    <property type="match status" value="1"/>
</dbReference>
<evidence type="ECO:0000313" key="2">
    <source>
        <dbReference type="EMBL" id="KKU03366.1"/>
    </source>
</evidence>
<dbReference type="EMBL" id="LCKT01000042">
    <property type="protein sequence ID" value="KKU03366.1"/>
    <property type="molecule type" value="Genomic_DNA"/>
</dbReference>
<feature type="domain" description="Transcription regulator TrmB N-terminal" evidence="1">
    <location>
        <begin position="9"/>
        <end position="74"/>
    </location>
</feature>
<evidence type="ECO:0000313" key="3">
    <source>
        <dbReference type="Proteomes" id="UP000034696"/>
    </source>
</evidence>